<evidence type="ECO:0000313" key="11">
    <source>
        <dbReference type="Proteomes" id="UP000501130"/>
    </source>
</evidence>
<organism evidence="10 11">
    <name type="scientific">Limnobacter profundi</name>
    <dbReference type="NCBI Taxonomy" id="2732163"/>
    <lineage>
        <taxon>Bacteria</taxon>
        <taxon>Pseudomonadati</taxon>
        <taxon>Pseudomonadota</taxon>
        <taxon>Betaproteobacteria</taxon>
        <taxon>Burkholderiales</taxon>
        <taxon>Burkholderiaceae</taxon>
        <taxon>Limnobacter</taxon>
    </lineage>
</organism>
<dbReference type="PANTHER" id="PTHR48111:SF76">
    <property type="entry name" value="TWO-COMPONENT RESPONSE REGULATOR"/>
    <property type="match status" value="1"/>
</dbReference>
<accession>A0ABX6N1P6</accession>
<evidence type="ECO:0000259" key="8">
    <source>
        <dbReference type="PROSITE" id="PS50110"/>
    </source>
</evidence>
<dbReference type="CDD" id="cd19935">
    <property type="entry name" value="REC_OmpR_CusR-like"/>
    <property type="match status" value="1"/>
</dbReference>
<evidence type="ECO:0000256" key="6">
    <source>
        <dbReference type="PROSITE-ProRule" id="PRU00169"/>
    </source>
</evidence>
<evidence type="ECO:0000256" key="3">
    <source>
        <dbReference type="ARBA" id="ARBA00023015"/>
    </source>
</evidence>
<dbReference type="Gene3D" id="6.10.250.690">
    <property type="match status" value="1"/>
</dbReference>
<dbReference type="InterPro" id="IPR039420">
    <property type="entry name" value="WalR-like"/>
</dbReference>
<sequence>MKILVIEDEKKLASYLQKGLSSEGFVVDVAHNGIDGLHLATEGHYELIILDGMLPDLDGLGVLAALRQTMNIPVLMLTARSMVEDRVKGLQAGADDYLTKPFAFSELVARVHALARRAQGQPSATADSSHLGLADLELDAVKRQAKRAGQDLRLTAKEFSLLWLLLRRKGEVLSRTELAELVWDMHFDSETNVVDVAVRRLRSKMDEPFDQPLLHTVRGMGYVLEQRAVVEQANEQAVGDLPS</sequence>
<dbReference type="InterPro" id="IPR016032">
    <property type="entry name" value="Sig_transdc_resp-reg_C-effctor"/>
</dbReference>
<evidence type="ECO:0000313" key="10">
    <source>
        <dbReference type="EMBL" id="QJR28304.1"/>
    </source>
</evidence>
<protein>
    <submittedName>
        <fullName evidence="10">Heavy metal response regulator transcription factor</fullName>
    </submittedName>
</protein>
<dbReference type="InterPro" id="IPR011006">
    <property type="entry name" value="CheY-like_superfamily"/>
</dbReference>
<keyword evidence="3" id="KW-0805">Transcription regulation</keyword>
<dbReference type="RefSeq" id="WP_171097028.1">
    <property type="nucleotide sequence ID" value="NZ_CP053084.1"/>
</dbReference>
<reference evidence="10 11" key="1">
    <citation type="submission" date="2020-05" db="EMBL/GenBank/DDBJ databases">
        <title>Compete genome of Limnobacter sp. SAORIC-580.</title>
        <authorList>
            <person name="Song J."/>
            <person name="Cho J.-C."/>
        </authorList>
    </citation>
    <scope>NUCLEOTIDE SEQUENCE [LARGE SCALE GENOMIC DNA]</scope>
    <source>
        <strain evidence="10 11">SAORIC-580</strain>
    </source>
</reference>
<dbReference type="SMART" id="SM00448">
    <property type="entry name" value="REC"/>
    <property type="match status" value="1"/>
</dbReference>
<dbReference type="SUPFAM" id="SSF46894">
    <property type="entry name" value="C-terminal effector domain of the bipartite response regulators"/>
    <property type="match status" value="1"/>
</dbReference>
<dbReference type="PROSITE" id="PS51755">
    <property type="entry name" value="OMPR_PHOB"/>
    <property type="match status" value="1"/>
</dbReference>
<name>A0ABX6N1P6_9BURK</name>
<dbReference type="InterPro" id="IPR006291">
    <property type="entry name" value="CusR-like"/>
</dbReference>
<evidence type="ECO:0000259" key="9">
    <source>
        <dbReference type="PROSITE" id="PS51755"/>
    </source>
</evidence>
<feature type="domain" description="Response regulatory" evidence="8">
    <location>
        <begin position="2"/>
        <end position="115"/>
    </location>
</feature>
<dbReference type="Pfam" id="PF00072">
    <property type="entry name" value="Response_reg"/>
    <property type="match status" value="1"/>
</dbReference>
<dbReference type="PANTHER" id="PTHR48111">
    <property type="entry name" value="REGULATOR OF RPOS"/>
    <property type="match status" value="1"/>
</dbReference>
<dbReference type="SMART" id="SM00862">
    <property type="entry name" value="Trans_reg_C"/>
    <property type="match status" value="1"/>
</dbReference>
<evidence type="ECO:0000256" key="1">
    <source>
        <dbReference type="ARBA" id="ARBA00022553"/>
    </source>
</evidence>
<dbReference type="Gene3D" id="1.10.10.10">
    <property type="entry name" value="Winged helix-like DNA-binding domain superfamily/Winged helix DNA-binding domain"/>
    <property type="match status" value="1"/>
</dbReference>
<keyword evidence="2" id="KW-0902">Two-component regulatory system</keyword>
<dbReference type="InterPro" id="IPR036388">
    <property type="entry name" value="WH-like_DNA-bd_sf"/>
</dbReference>
<feature type="DNA-binding region" description="OmpR/PhoB-type" evidence="7">
    <location>
        <begin position="128"/>
        <end position="226"/>
    </location>
</feature>
<evidence type="ECO:0000256" key="2">
    <source>
        <dbReference type="ARBA" id="ARBA00023012"/>
    </source>
</evidence>
<dbReference type="CDD" id="cd00383">
    <property type="entry name" value="trans_reg_C"/>
    <property type="match status" value="1"/>
</dbReference>
<dbReference type="InterPro" id="IPR001867">
    <property type="entry name" value="OmpR/PhoB-type_DNA-bd"/>
</dbReference>
<keyword evidence="1 6" id="KW-0597">Phosphoprotein</keyword>
<gene>
    <name evidence="10" type="ORF">HKT17_00590</name>
</gene>
<proteinExistence type="predicted"/>
<feature type="modified residue" description="4-aspartylphosphate" evidence="6">
    <location>
        <position position="51"/>
    </location>
</feature>
<dbReference type="Proteomes" id="UP000501130">
    <property type="component" value="Chromosome"/>
</dbReference>
<dbReference type="Pfam" id="PF00486">
    <property type="entry name" value="Trans_reg_C"/>
    <property type="match status" value="1"/>
</dbReference>
<evidence type="ECO:0000256" key="7">
    <source>
        <dbReference type="PROSITE-ProRule" id="PRU01091"/>
    </source>
</evidence>
<dbReference type="Gene3D" id="3.40.50.2300">
    <property type="match status" value="1"/>
</dbReference>
<evidence type="ECO:0000256" key="5">
    <source>
        <dbReference type="ARBA" id="ARBA00023163"/>
    </source>
</evidence>
<dbReference type="EMBL" id="CP053084">
    <property type="protein sequence ID" value="QJR28304.1"/>
    <property type="molecule type" value="Genomic_DNA"/>
</dbReference>
<keyword evidence="11" id="KW-1185">Reference proteome</keyword>
<feature type="domain" description="OmpR/PhoB-type" evidence="9">
    <location>
        <begin position="128"/>
        <end position="226"/>
    </location>
</feature>
<dbReference type="InterPro" id="IPR001789">
    <property type="entry name" value="Sig_transdc_resp-reg_receiver"/>
</dbReference>
<keyword evidence="4 7" id="KW-0238">DNA-binding</keyword>
<evidence type="ECO:0000256" key="4">
    <source>
        <dbReference type="ARBA" id="ARBA00023125"/>
    </source>
</evidence>
<keyword evidence="5" id="KW-0804">Transcription</keyword>
<dbReference type="PROSITE" id="PS50110">
    <property type="entry name" value="RESPONSE_REGULATORY"/>
    <property type="match status" value="1"/>
</dbReference>
<dbReference type="NCBIfam" id="TIGR01387">
    <property type="entry name" value="cztR_silR_copR"/>
    <property type="match status" value="1"/>
</dbReference>
<dbReference type="SUPFAM" id="SSF52172">
    <property type="entry name" value="CheY-like"/>
    <property type="match status" value="1"/>
</dbReference>